<dbReference type="GO" id="GO:0006741">
    <property type="term" value="P:NADP+ biosynthetic process"/>
    <property type="evidence" value="ECO:0007669"/>
    <property type="project" value="InterPro"/>
</dbReference>
<dbReference type="Pfam" id="PF20143">
    <property type="entry name" value="NAD_kinase_C"/>
    <property type="match status" value="1"/>
</dbReference>
<dbReference type="InterPro" id="IPR011386">
    <property type="entry name" value="Put_ATP-NAD_kin"/>
</dbReference>
<protein>
    <recommendedName>
        <fullName evidence="3">ATP-NAD kinase</fullName>
    </recommendedName>
</protein>
<dbReference type="InterPro" id="IPR002504">
    <property type="entry name" value="NADK"/>
</dbReference>
<sequence>MGGAVGLKGTDGKEILDKAVNLGAKQVAPERAETFLVELKPIKEEVQLFVGAGLMGENEAKNNNFHYKVFGKQKINTQPEDTVEISKSILKEGVDLLIFCGGDGTARDVLDRVDMQIPVLGVPTGVKMHSAVFAIDPKAAARITIRFLKEQLPLWEAEVMDIDEDAFRQGKVSARLYGYLLSPYEPRLIQGAKMASIITESEVRNQAAIAICVIELMETDVFYVVSAGTTTRTIGDLLDQKKTLLGVDIFLNKKIIFKDVNEKQILEVIKNPAKIIVTPIGGQGFIFGRGNQQISQEVIKKVGKQNVIVIATENKIKNLKSLKVDTGDPDLDASFHGNIKVITDYKIEQLIPID</sequence>
<name>A0A0M0BWJ1_9ARCH</name>
<proteinExistence type="predicted"/>
<dbReference type="PIRSF" id="PIRSF016907">
    <property type="entry name" value="Kin_ATP-NAD"/>
    <property type="match status" value="1"/>
</dbReference>
<dbReference type="InterPro" id="IPR039065">
    <property type="entry name" value="AcoX-like"/>
</dbReference>
<dbReference type="InterPro" id="IPR017438">
    <property type="entry name" value="ATP-NAD_kinase_N"/>
</dbReference>
<evidence type="ECO:0008006" key="3">
    <source>
        <dbReference type="Google" id="ProtNLM"/>
    </source>
</evidence>
<accession>A0A0M0BWJ1</accession>
<dbReference type="AlphaFoldDB" id="A0A0M0BWJ1"/>
<dbReference type="GO" id="GO:0003951">
    <property type="term" value="F:NAD+ kinase activity"/>
    <property type="evidence" value="ECO:0007669"/>
    <property type="project" value="InterPro"/>
</dbReference>
<evidence type="ECO:0000313" key="2">
    <source>
        <dbReference type="Proteomes" id="UP000037237"/>
    </source>
</evidence>
<dbReference type="Gene3D" id="3.40.50.10330">
    <property type="entry name" value="Probable inorganic polyphosphate/atp-NAD kinase, domain 1"/>
    <property type="match status" value="1"/>
</dbReference>
<dbReference type="PANTHER" id="PTHR40697">
    <property type="entry name" value="ACETOIN CATABOLISM PROTEIN X"/>
    <property type="match status" value="1"/>
</dbReference>
<organism evidence="1 2">
    <name type="scientific">miscellaneous Crenarchaeota group-1 archaeon SG8-32-1</name>
    <dbReference type="NCBI Taxonomy" id="1685124"/>
    <lineage>
        <taxon>Archaea</taxon>
        <taxon>Candidatus Bathyarchaeota</taxon>
        <taxon>MCG-1</taxon>
    </lineage>
</organism>
<dbReference type="PATRIC" id="fig|1685124.3.peg.451"/>
<reference evidence="1 2" key="1">
    <citation type="submission" date="2015-06" db="EMBL/GenBank/DDBJ databases">
        <title>New insights into the roles of widespread benthic archaea in carbon and nitrogen cycling.</title>
        <authorList>
            <person name="Lazar C.S."/>
            <person name="Baker B.J."/>
            <person name="Seitz K.W."/>
            <person name="Hyde A.S."/>
            <person name="Dick G.J."/>
            <person name="Hinrichs K.-U."/>
            <person name="Teske A.P."/>
        </authorList>
    </citation>
    <scope>NUCLEOTIDE SEQUENCE [LARGE SCALE GENOMIC DNA]</scope>
    <source>
        <strain evidence="1">SG8-32-1</strain>
    </source>
</reference>
<dbReference type="EMBL" id="LFWU01000054">
    <property type="protein sequence ID" value="KON32750.1"/>
    <property type="molecule type" value="Genomic_DNA"/>
</dbReference>
<dbReference type="SUPFAM" id="SSF111331">
    <property type="entry name" value="NAD kinase/diacylglycerol kinase-like"/>
    <property type="match status" value="1"/>
</dbReference>
<dbReference type="PANTHER" id="PTHR40697:SF2">
    <property type="entry name" value="ATP-NAD KINASE-RELATED"/>
    <property type="match status" value="1"/>
</dbReference>
<comment type="caution">
    <text evidence="1">The sequence shown here is derived from an EMBL/GenBank/DDBJ whole genome shotgun (WGS) entry which is preliminary data.</text>
</comment>
<dbReference type="Proteomes" id="UP000037237">
    <property type="component" value="Unassembled WGS sequence"/>
</dbReference>
<gene>
    <name evidence="1" type="ORF">AC477_02500</name>
</gene>
<dbReference type="Pfam" id="PF01513">
    <property type="entry name" value="NAD_kinase"/>
    <property type="match status" value="1"/>
</dbReference>
<dbReference type="InterPro" id="IPR016064">
    <property type="entry name" value="NAD/diacylglycerol_kinase_sf"/>
</dbReference>
<evidence type="ECO:0000313" key="1">
    <source>
        <dbReference type="EMBL" id="KON32750.1"/>
    </source>
</evidence>